<proteinExistence type="predicted"/>
<sequence length="141" mass="16454">MKFPSLSWRTSHPYILVDHFDRISFCLYLKNYNFVPRQVGGRVRKPYPFLFSNALLRLYCSESPFSYTNYHVRYIPPSSCFAFNCNFNIVLLEDGFGNVSKWRAPLVERAFKKQNINLKQLVYGKSASTSNTNTNEVKDDS</sequence>
<keyword evidence="2" id="KW-1185">Reference proteome</keyword>
<dbReference type="EMBL" id="JAIQCV010000003">
    <property type="protein sequence ID" value="KAH1114368.1"/>
    <property type="molecule type" value="Genomic_DNA"/>
</dbReference>
<evidence type="ECO:0000313" key="2">
    <source>
        <dbReference type="Proteomes" id="UP000828251"/>
    </source>
</evidence>
<comment type="caution">
    <text evidence="1">The sequence shown here is derived from an EMBL/GenBank/DDBJ whole genome shotgun (WGS) entry which is preliminary data.</text>
</comment>
<evidence type="ECO:0000313" key="1">
    <source>
        <dbReference type="EMBL" id="KAH1114368.1"/>
    </source>
</evidence>
<organism evidence="1 2">
    <name type="scientific">Gossypium stocksii</name>
    <dbReference type="NCBI Taxonomy" id="47602"/>
    <lineage>
        <taxon>Eukaryota</taxon>
        <taxon>Viridiplantae</taxon>
        <taxon>Streptophyta</taxon>
        <taxon>Embryophyta</taxon>
        <taxon>Tracheophyta</taxon>
        <taxon>Spermatophyta</taxon>
        <taxon>Magnoliopsida</taxon>
        <taxon>eudicotyledons</taxon>
        <taxon>Gunneridae</taxon>
        <taxon>Pentapetalae</taxon>
        <taxon>rosids</taxon>
        <taxon>malvids</taxon>
        <taxon>Malvales</taxon>
        <taxon>Malvaceae</taxon>
        <taxon>Malvoideae</taxon>
        <taxon>Gossypium</taxon>
    </lineage>
</organism>
<reference evidence="1 2" key="1">
    <citation type="journal article" date="2021" name="Plant Biotechnol. J.">
        <title>Multi-omics assisted identification of the key and species-specific regulatory components of drought-tolerant mechanisms in Gossypium stocksii.</title>
        <authorList>
            <person name="Yu D."/>
            <person name="Ke L."/>
            <person name="Zhang D."/>
            <person name="Wu Y."/>
            <person name="Sun Y."/>
            <person name="Mei J."/>
            <person name="Sun J."/>
            <person name="Sun Y."/>
        </authorList>
    </citation>
    <scope>NUCLEOTIDE SEQUENCE [LARGE SCALE GENOMIC DNA]</scope>
    <source>
        <strain evidence="2">cv. E1</strain>
        <tissue evidence="1">Leaf</tissue>
    </source>
</reference>
<accession>A0A9D3W811</accession>
<dbReference type="AlphaFoldDB" id="A0A9D3W811"/>
<name>A0A9D3W811_9ROSI</name>
<gene>
    <name evidence="1" type="ORF">J1N35_007746</name>
</gene>
<dbReference type="Proteomes" id="UP000828251">
    <property type="component" value="Unassembled WGS sequence"/>
</dbReference>
<protein>
    <submittedName>
        <fullName evidence="1">Uncharacterized protein</fullName>
    </submittedName>
</protein>